<evidence type="ECO:0000256" key="6">
    <source>
        <dbReference type="ARBA" id="ARBA00022454"/>
    </source>
</evidence>
<gene>
    <name evidence="20" type="ORF">CNBG_2397</name>
</gene>
<dbReference type="GO" id="GO:0140955">
    <property type="term" value="F:histone H3K36 trimethyltransferase activity"/>
    <property type="evidence" value="ECO:0007669"/>
    <property type="project" value="UniProtKB-EC"/>
</dbReference>
<dbReference type="Gene3D" id="1.10.1740.100">
    <property type="entry name" value="Set2, Rpb1 interacting domain"/>
    <property type="match status" value="1"/>
</dbReference>
<dbReference type="SUPFAM" id="SSF82199">
    <property type="entry name" value="SET domain"/>
    <property type="match status" value="1"/>
</dbReference>
<dbReference type="GO" id="GO:0032259">
    <property type="term" value="P:methylation"/>
    <property type="evidence" value="ECO:0007669"/>
    <property type="project" value="UniProtKB-KW"/>
</dbReference>
<evidence type="ECO:0000256" key="1">
    <source>
        <dbReference type="ARBA" id="ARBA00003901"/>
    </source>
</evidence>
<accession>A0A095CAB0</accession>
<dbReference type="InterPro" id="IPR025788">
    <property type="entry name" value="Set2_fungi"/>
</dbReference>
<keyword evidence="11" id="KW-0805">Transcription regulation</keyword>
<evidence type="ECO:0000256" key="11">
    <source>
        <dbReference type="ARBA" id="ARBA00023015"/>
    </source>
</evidence>
<feature type="region of interest" description="Disordered" evidence="16">
    <location>
        <begin position="531"/>
        <end position="568"/>
    </location>
</feature>
<keyword evidence="21" id="KW-1185">Reference proteome</keyword>
<dbReference type="VEuPathDB" id="FungiDB:CNBG_2397"/>
<feature type="region of interest" description="Disordered" evidence="16">
    <location>
        <begin position="1"/>
        <end position="82"/>
    </location>
</feature>
<dbReference type="CDD" id="cd19172">
    <property type="entry name" value="SET_SETD2"/>
    <property type="match status" value="1"/>
</dbReference>
<organism evidence="20 21">
    <name type="scientific">Cryptococcus deuterogattii (strain R265)</name>
    <name type="common">Cryptococcus gattii VGII (strain R265)</name>
    <dbReference type="NCBI Taxonomy" id="294750"/>
    <lineage>
        <taxon>Eukaryota</taxon>
        <taxon>Fungi</taxon>
        <taxon>Dikarya</taxon>
        <taxon>Basidiomycota</taxon>
        <taxon>Agaricomycotina</taxon>
        <taxon>Tremellomycetes</taxon>
        <taxon>Tremellales</taxon>
        <taxon>Cryptococcaceae</taxon>
        <taxon>Cryptococcus</taxon>
        <taxon>Cryptococcus gattii species complex</taxon>
    </lineage>
</organism>
<feature type="compositionally biased region" description="Pro residues" evidence="16">
    <location>
        <begin position="807"/>
        <end position="818"/>
    </location>
</feature>
<dbReference type="OrthoDB" id="422362at2759"/>
<evidence type="ECO:0000259" key="17">
    <source>
        <dbReference type="PROSITE" id="PS50280"/>
    </source>
</evidence>
<comment type="function">
    <text evidence="1">Histone methyltransferase that trimethylates histone H3 'Lys-36' forming H3K36me3. Involved in transcription elongation as well as in transcription repression.</text>
</comment>
<dbReference type="GO" id="GO:0005634">
    <property type="term" value="C:nucleus"/>
    <property type="evidence" value="ECO:0007669"/>
    <property type="project" value="UniProtKB-SubCell"/>
</dbReference>
<feature type="region of interest" description="Disordered" evidence="16">
    <location>
        <begin position="719"/>
        <end position="833"/>
    </location>
</feature>
<dbReference type="Pfam" id="PF17907">
    <property type="entry name" value="AWS"/>
    <property type="match status" value="1"/>
</dbReference>
<keyword evidence="7" id="KW-0678">Repressor</keyword>
<reference evidence="20 21" key="2">
    <citation type="journal article" date="2018" name="Proc. Natl. Acad. Sci.">
        <title>RNAi is a critical determinant of centromere evolution in closely related fungi.</title>
        <authorList>
            <person name="Yadav V."/>
            <person name="Sun S."/>
            <person name="Billmyre R.B."/>
            <person name="Thimmappa B.C."/>
            <person name="Shea T."/>
            <person name="Lintner R."/>
            <person name="Bakkeren G."/>
            <person name="Cuomo C.A."/>
            <person name="Heitman J."/>
            <person name="Sanyal K."/>
        </authorList>
    </citation>
    <scope>NUCLEOTIDE SEQUENCE [LARGE SCALE GENOMIC DNA]</scope>
    <source>
        <strain evidence="20 21">R265</strain>
    </source>
</reference>
<evidence type="ECO:0000313" key="21">
    <source>
        <dbReference type="Proteomes" id="UP000029445"/>
    </source>
</evidence>
<dbReference type="AlphaFoldDB" id="A0A095CAB0"/>
<reference evidence="20 21" key="1">
    <citation type="journal article" date="2011" name="MBio">
        <title>Genome variation in Cryptococcus gattii, an emerging pathogen of immunocompetent hosts.</title>
        <authorList>
            <person name="D'Souza C.A."/>
            <person name="Kronstad J.W."/>
            <person name="Taylor G."/>
            <person name="Warren R."/>
            <person name="Yuen M."/>
            <person name="Hu G."/>
            <person name="Jung W.H."/>
            <person name="Sham A."/>
            <person name="Kidd S.E."/>
            <person name="Tangen K."/>
            <person name="Lee N."/>
            <person name="Zeilmaker T."/>
            <person name="Sawkins J."/>
            <person name="McVicker G."/>
            <person name="Shah S."/>
            <person name="Gnerre S."/>
            <person name="Griggs A."/>
            <person name="Zeng Q."/>
            <person name="Bartlett K."/>
            <person name="Li W."/>
            <person name="Wang X."/>
            <person name="Heitman J."/>
            <person name="Stajich J.E."/>
            <person name="Fraser J.A."/>
            <person name="Meyer W."/>
            <person name="Carter D."/>
            <person name="Schein J."/>
            <person name="Krzywinski M."/>
            <person name="Kwon-Chung K.J."/>
            <person name="Varma A."/>
            <person name="Wang J."/>
            <person name="Brunham R."/>
            <person name="Fyfe M."/>
            <person name="Ouellette B.F."/>
            <person name="Siddiqui A."/>
            <person name="Marra M."/>
            <person name="Jones S."/>
            <person name="Holt R."/>
            <person name="Birren B.W."/>
            <person name="Galagan J.E."/>
            <person name="Cuomo C.A."/>
        </authorList>
    </citation>
    <scope>NUCLEOTIDE SEQUENCE [LARGE SCALE GENOMIC DNA]</scope>
    <source>
        <strain evidence="20 21">R265</strain>
    </source>
</reference>
<evidence type="ECO:0000256" key="9">
    <source>
        <dbReference type="ARBA" id="ARBA00022679"/>
    </source>
</evidence>
<evidence type="ECO:0000256" key="16">
    <source>
        <dbReference type="SAM" id="MobiDB-lite"/>
    </source>
</evidence>
<dbReference type="STRING" id="294750.A0A095CAB0"/>
<keyword evidence="6" id="KW-0158">Chromosome</keyword>
<dbReference type="Proteomes" id="UP000029445">
    <property type="component" value="Chromosome 7"/>
</dbReference>
<name>A0A095CAB0_CRYD2</name>
<feature type="domain" description="Post-SET" evidence="18">
    <location>
        <begin position="305"/>
        <end position="321"/>
    </location>
</feature>
<dbReference type="InterPro" id="IPR046341">
    <property type="entry name" value="SET_dom_sf"/>
</dbReference>
<feature type="domain" description="SET" evidence="17">
    <location>
        <begin position="181"/>
        <end position="298"/>
    </location>
</feature>
<dbReference type="InterPro" id="IPR006560">
    <property type="entry name" value="AWS_dom"/>
</dbReference>
<dbReference type="EMBL" id="CP025765">
    <property type="protein sequence ID" value="KGB76559.1"/>
    <property type="molecule type" value="Genomic_DNA"/>
</dbReference>
<feature type="compositionally biased region" description="Polar residues" evidence="16">
    <location>
        <begin position="603"/>
        <end position="612"/>
    </location>
</feature>
<dbReference type="PANTHER" id="PTHR22884">
    <property type="entry name" value="SET DOMAIN PROTEINS"/>
    <property type="match status" value="1"/>
</dbReference>
<dbReference type="SMART" id="SM00508">
    <property type="entry name" value="PostSET"/>
    <property type="match status" value="1"/>
</dbReference>
<keyword evidence="10" id="KW-0949">S-adenosyl-L-methionine</keyword>
<evidence type="ECO:0000256" key="8">
    <source>
        <dbReference type="ARBA" id="ARBA00022603"/>
    </source>
</evidence>
<dbReference type="PROSITE" id="PS50868">
    <property type="entry name" value="POST_SET"/>
    <property type="match status" value="1"/>
</dbReference>
<evidence type="ECO:0000256" key="13">
    <source>
        <dbReference type="ARBA" id="ARBA00023242"/>
    </source>
</evidence>
<dbReference type="HOGENOM" id="CLU_008492_1_3_1"/>
<feature type="compositionally biased region" description="Basic and acidic residues" evidence="16">
    <location>
        <begin position="1"/>
        <end position="12"/>
    </location>
</feature>
<keyword evidence="13" id="KW-0539">Nucleus</keyword>
<dbReference type="InterPro" id="IPR013257">
    <property type="entry name" value="SRI"/>
</dbReference>
<evidence type="ECO:0000259" key="19">
    <source>
        <dbReference type="PROSITE" id="PS51215"/>
    </source>
</evidence>
<feature type="compositionally biased region" description="Polar residues" evidence="16">
    <location>
        <begin position="744"/>
        <end position="763"/>
    </location>
</feature>
<evidence type="ECO:0000256" key="3">
    <source>
        <dbReference type="ARBA" id="ARBA00004286"/>
    </source>
</evidence>
<keyword evidence="8 20" id="KW-0489">Methyltransferase</keyword>
<evidence type="ECO:0000313" key="20">
    <source>
        <dbReference type="EMBL" id="KGB76559.1"/>
    </source>
</evidence>
<protein>
    <recommendedName>
        <fullName evidence="5">Histone-lysine N-methyltransferase, H3 lysine-36 specific</fullName>
        <ecNumber evidence="4">2.1.1.359</ecNumber>
    </recommendedName>
    <alternativeName>
        <fullName evidence="14">SET domain-containing protein 2</fullName>
    </alternativeName>
</protein>
<dbReference type="Gene3D" id="2.170.270.10">
    <property type="entry name" value="SET domain"/>
    <property type="match status" value="1"/>
</dbReference>
<evidence type="ECO:0000256" key="2">
    <source>
        <dbReference type="ARBA" id="ARBA00004123"/>
    </source>
</evidence>
<feature type="compositionally biased region" description="Acidic residues" evidence="16">
    <location>
        <begin position="777"/>
        <end position="796"/>
    </location>
</feature>
<dbReference type="PROSITE" id="PS50280">
    <property type="entry name" value="SET"/>
    <property type="match status" value="1"/>
</dbReference>
<dbReference type="GO" id="GO:0005694">
    <property type="term" value="C:chromosome"/>
    <property type="evidence" value="ECO:0007669"/>
    <property type="project" value="UniProtKB-SubCell"/>
</dbReference>
<keyword evidence="12" id="KW-0804">Transcription</keyword>
<dbReference type="GO" id="GO:0006355">
    <property type="term" value="P:regulation of DNA-templated transcription"/>
    <property type="evidence" value="ECO:0007669"/>
    <property type="project" value="InterPro"/>
</dbReference>
<dbReference type="InterPro" id="IPR050777">
    <property type="entry name" value="SET2_Histone-Lys_MeTrsfase"/>
</dbReference>
<dbReference type="EC" id="2.1.1.359" evidence="4"/>
<dbReference type="RefSeq" id="XP_062882434.1">
    <property type="nucleotide sequence ID" value="XM_063026479.1"/>
</dbReference>
<comment type="subcellular location">
    <subcellularLocation>
        <location evidence="3">Chromosome</location>
    </subcellularLocation>
    <subcellularLocation>
        <location evidence="2">Nucleus</location>
    </subcellularLocation>
</comment>
<keyword evidence="9 20" id="KW-0808">Transferase</keyword>
<dbReference type="InterPro" id="IPR038190">
    <property type="entry name" value="SRI_sf"/>
</dbReference>
<feature type="compositionally biased region" description="Pro residues" evidence="16">
    <location>
        <begin position="551"/>
        <end position="563"/>
    </location>
</feature>
<dbReference type="OMA" id="AQSQPCY"/>
<dbReference type="InterPro" id="IPR044437">
    <property type="entry name" value="SETD2/Set2_SET"/>
</dbReference>
<comment type="catalytic activity">
    <reaction evidence="15">
        <text>L-lysyl(36)-[histone H3] + 3 S-adenosyl-L-methionine = N(6),N(6),N(6)-trimethyl-L-lysyl(36)-[histone H3] + 3 S-adenosyl-L-homocysteine + 3 H(+)</text>
        <dbReference type="Rhea" id="RHEA:60324"/>
        <dbReference type="Rhea" id="RHEA-COMP:9785"/>
        <dbReference type="Rhea" id="RHEA-COMP:15536"/>
        <dbReference type="ChEBI" id="CHEBI:15378"/>
        <dbReference type="ChEBI" id="CHEBI:29969"/>
        <dbReference type="ChEBI" id="CHEBI:57856"/>
        <dbReference type="ChEBI" id="CHEBI:59789"/>
        <dbReference type="ChEBI" id="CHEBI:61961"/>
        <dbReference type="EC" id="2.1.1.359"/>
    </reaction>
</comment>
<evidence type="ECO:0000256" key="12">
    <source>
        <dbReference type="ARBA" id="ARBA00023163"/>
    </source>
</evidence>
<dbReference type="SMART" id="SM00570">
    <property type="entry name" value="AWS"/>
    <property type="match status" value="1"/>
</dbReference>
<feature type="compositionally biased region" description="Low complexity" evidence="16">
    <location>
        <begin position="541"/>
        <end position="550"/>
    </location>
</feature>
<feature type="region of interest" description="Disordered" evidence="16">
    <location>
        <begin position="600"/>
        <end position="638"/>
    </location>
</feature>
<evidence type="ECO:0000259" key="18">
    <source>
        <dbReference type="PROSITE" id="PS50868"/>
    </source>
</evidence>
<proteinExistence type="predicted"/>
<feature type="compositionally biased region" description="Basic and acidic residues" evidence="16">
    <location>
        <begin position="629"/>
        <end position="638"/>
    </location>
</feature>
<feature type="compositionally biased region" description="Pro residues" evidence="16">
    <location>
        <begin position="25"/>
        <end position="34"/>
    </location>
</feature>
<sequence length="833" mass="93020">MGDVIEDTKPTLDDLWAEDENQKPETPPIPPSRSPSPKHEHKSPFPGSTSPPSASPIGEEDLKPRTARASSSTSKTKSRKASPEVFKPVLIDDLPTAWDEAHETFEALEKCVYERKDIGLSKENDEMMVCECVYNRHDPDADPCGPDSDCINRALYIECIAGECRAGKHCHNQQFSKKQYANVDVVLTEKKGYGLRASSIIPANTLIYEYIGEVVAEKTFRKRMQQYADEGIRHFYFMMLQKEEYIDATKKGGIGRFANHSCNPNCEVQKWVVGRRLRMGIFTKRDVVKGEEITFNYNVDRYGHDAQTCYCGEPNCVGTIGGKTQTDISTMNDLFLDALGITDEVEAMGMKGSKKKKSRQLDEDFVPILRPIGAHEVQKVAAAIRQSMENKKMMSRLLQRIQMTDDGAMHRQLMRMHGFSLMYMVLTELADDKEIVLLALESMNKWKLQIRNKIEDSNIEEPVKMLGQSEDETICGLAKQLIEYWSTLELSYKIPRVSKIASLDADDEAGTQTIAEANVVSAARRPDAWENTQEIKIDIAPVRPRTLPVSRPRPPPPPPPPVKRPALNSMTSTDRLKLDAIIAMAEQTVQAQAAAAAVEATASPQAGSSRSGSRPAEDEERRKRQKRTHMTEEELAEQKERRLRKLIGAVVVKSMNKYKDMIEHDTFKKYARECTDTLVKKEKKSPSYQGAKYPSLSDDKKAKIKSFTKDYTHKILKHLKEKGKLLNPKSSSSLRTSKNDPNHAASSSTNGDTPSISTPSQGGVSLEAAQSLRDGELMDDIFGADEDMAMDLDEDTSQMQEEHPVSPSVPPATPPLPPVRIEVADSSSTPASQ</sequence>
<dbReference type="KEGG" id="cdeu:CNBG_2397"/>
<evidence type="ECO:0000256" key="15">
    <source>
        <dbReference type="ARBA" id="ARBA00047545"/>
    </source>
</evidence>
<evidence type="ECO:0000256" key="4">
    <source>
        <dbReference type="ARBA" id="ARBA00012178"/>
    </source>
</evidence>
<dbReference type="FunFam" id="2.170.270.10:FF:000062">
    <property type="entry name" value="Histone-lysine N-methyltransferase, H3 lysine-36 specific"/>
    <property type="match status" value="1"/>
</dbReference>
<dbReference type="PROSITE" id="PS51215">
    <property type="entry name" value="AWS"/>
    <property type="match status" value="1"/>
</dbReference>
<dbReference type="PROSITE" id="PS51568">
    <property type="entry name" value="SAM_MT43_SET2_1"/>
    <property type="match status" value="1"/>
</dbReference>
<evidence type="ECO:0000256" key="14">
    <source>
        <dbReference type="ARBA" id="ARBA00030091"/>
    </source>
</evidence>
<dbReference type="Pfam" id="PF08236">
    <property type="entry name" value="SRI"/>
    <property type="match status" value="1"/>
</dbReference>
<evidence type="ECO:0000256" key="5">
    <source>
        <dbReference type="ARBA" id="ARBA00018028"/>
    </source>
</evidence>
<dbReference type="GeneID" id="88178753"/>
<dbReference type="Pfam" id="PF00856">
    <property type="entry name" value="SET"/>
    <property type="match status" value="1"/>
</dbReference>
<dbReference type="SMART" id="SM00317">
    <property type="entry name" value="SET"/>
    <property type="match status" value="1"/>
</dbReference>
<feature type="domain" description="AWS" evidence="19">
    <location>
        <begin position="125"/>
        <end position="179"/>
    </location>
</feature>
<dbReference type="InterPro" id="IPR001214">
    <property type="entry name" value="SET_dom"/>
</dbReference>
<dbReference type="InterPro" id="IPR003616">
    <property type="entry name" value="Post-SET_dom"/>
</dbReference>
<evidence type="ECO:0000256" key="7">
    <source>
        <dbReference type="ARBA" id="ARBA00022491"/>
    </source>
</evidence>
<evidence type="ECO:0000256" key="10">
    <source>
        <dbReference type="ARBA" id="ARBA00022691"/>
    </source>
</evidence>